<name>A0A4Q4K303_BRAEL</name>
<dbReference type="GO" id="GO:0015920">
    <property type="term" value="P:lipopolysaccharide transport"/>
    <property type="evidence" value="ECO:0007669"/>
    <property type="project" value="TreeGrafter"/>
</dbReference>
<feature type="transmembrane region" description="Helical" evidence="6">
    <location>
        <begin position="278"/>
        <end position="297"/>
    </location>
</feature>
<keyword evidence="3 6" id="KW-0812">Transmembrane</keyword>
<evidence type="ECO:0000256" key="2">
    <source>
        <dbReference type="ARBA" id="ARBA00022475"/>
    </source>
</evidence>
<gene>
    <name evidence="7" type="ORF">JOH49_007813</name>
</gene>
<evidence type="ECO:0000313" key="8">
    <source>
        <dbReference type="Proteomes" id="UP000673383"/>
    </source>
</evidence>
<dbReference type="GeneID" id="92955220"/>
<evidence type="ECO:0000256" key="6">
    <source>
        <dbReference type="SAM" id="Phobius"/>
    </source>
</evidence>
<feature type="transmembrane region" description="Helical" evidence="6">
    <location>
        <begin position="103"/>
        <end position="122"/>
    </location>
</feature>
<keyword evidence="2" id="KW-1003">Cell membrane</keyword>
<comment type="caution">
    <text evidence="7">The sequence shown here is derived from an EMBL/GenBank/DDBJ whole genome shotgun (WGS) entry which is preliminary data.</text>
</comment>
<feature type="transmembrane region" description="Helical" evidence="6">
    <location>
        <begin position="12"/>
        <end position="33"/>
    </location>
</feature>
<feature type="transmembrane region" description="Helical" evidence="6">
    <location>
        <begin position="338"/>
        <end position="361"/>
    </location>
</feature>
<keyword evidence="5 6" id="KW-0472">Membrane</keyword>
<organism evidence="7 8">
    <name type="scientific">Bradyrhizobium elkanii</name>
    <dbReference type="NCBI Taxonomy" id="29448"/>
    <lineage>
        <taxon>Bacteria</taxon>
        <taxon>Pseudomonadati</taxon>
        <taxon>Pseudomonadota</taxon>
        <taxon>Alphaproteobacteria</taxon>
        <taxon>Hyphomicrobiales</taxon>
        <taxon>Nitrobacteraceae</taxon>
        <taxon>Bradyrhizobium</taxon>
    </lineage>
</organism>
<dbReference type="PANTHER" id="PTHR33529:SF6">
    <property type="entry name" value="YJGP_YJGQ FAMILY PERMEASE"/>
    <property type="match status" value="1"/>
</dbReference>
<dbReference type="EMBL" id="JAFICZ010000001">
    <property type="protein sequence ID" value="MBP1298060.1"/>
    <property type="molecule type" value="Genomic_DNA"/>
</dbReference>
<comment type="subcellular location">
    <subcellularLocation>
        <location evidence="1">Cell membrane</location>
        <topology evidence="1">Multi-pass membrane protein</topology>
    </subcellularLocation>
</comment>
<dbReference type="GO" id="GO:0043190">
    <property type="term" value="C:ATP-binding cassette (ABC) transporter complex"/>
    <property type="evidence" value="ECO:0007669"/>
    <property type="project" value="InterPro"/>
</dbReference>
<dbReference type="AlphaFoldDB" id="A0A4Q4K303"/>
<dbReference type="RefSeq" id="WP_018271301.1">
    <property type="nucleotide sequence ID" value="NZ_BJNL01000002.1"/>
</dbReference>
<protein>
    <submittedName>
        <fullName evidence="7">Lipopolysaccharide export system permease protein</fullName>
    </submittedName>
</protein>
<accession>A0A4Q4K303</accession>
<dbReference type="Proteomes" id="UP000673383">
    <property type="component" value="Unassembled WGS sequence"/>
</dbReference>
<reference evidence="7" key="1">
    <citation type="submission" date="2021-02" db="EMBL/GenBank/DDBJ databases">
        <title>Genomic Encyclopedia of Type Strains, Phase IV (KMG-V): Genome sequencing to study the core and pangenomes of soil and plant-associated prokaryotes.</title>
        <authorList>
            <person name="Whitman W."/>
        </authorList>
    </citation>
    <scope>NUCLEOTIDE SEQUENCE</scope>
    <source>
        <strain evidence="7">USDA 406</strain>
    </source>
</reference>
<dbReference type="Pfam" id="PF03739">
    <property type="entry name" value="LptF_LptG"/>
    <property type="match status" value="1"/>
</dbReference>
<evidence type="ECO:0000256" key="5">
    <source>
        <dbReference type="ARBA" id="ARBA00023136"/>
    </source>
</evidence>
<feature type="transmembrane region" description="Helical" evidence="6">
    <location>
        <begin position="309"/>
        <end position="331"/>
    </location>
</feature>
<evidence type="ECO:0000256" key="4">
    <source>
        <dbReference type="ARBA" id="ARBA00022989"/>
    </source>
</evidence>
<evidence type="ECO:0000256" key="1">
    <source>
        <dbReference type="ARBA" id="ARBA00004651"/>
    </source>
</evidence>
<evidence type="ECO:0000313" key="7">
    <source>
        <dbReference type="EMBL" id="MBP1298060.1"/>
    </source>
</evidence>
<evidence type="ECO:0000256" key="3">
    <source>
        <dbReference type="ARBA" id="ARBA00022692"/>
    </source>
</evidence>
<dbReference type="PANTHER" id="PTHR33529">
    <property type="entry name" value="SLR0882 PROTEIN-RELATED"/>
    <property type="match status" value="1"/>
</dbReference>
<dbReference type="GO" id="GO:0055085">
    <property type="term" value="P:transmembrane transport"/>
    <property type="evidence" value="ECO:0007669"/>
    <property type="project" value="InterPro"/>
</dbReference>
<keyword evidence="4 6" id="KW-1133">Transmembrane helix</keyword>
<dbReference type="InterPro" id="IPR005495">
    <property type="entry name" value="LptG/LptF_permease"/>
</dbReference>
<feature type="transmembrane region" description="Helical" evidence="6">
    <location>
        <begin position="45"/>
        <end position="73"/>
    </location>
</feature>
<dbReference type="NCBIfam" id="TIGR04407">
    <property type="entry name" value="LptF_YjgP"/>
    <property type="match status" value="1"/>
</dbReference>
<proteinExistence type="predicted"/>
<sequence length="388" mass="43021">MGSIDKYIFKTTLASFALVLVSLTGVIWITQALRGIDLMTSQGQTILTFLGITGLVIPALVLIIAPIALMIAISHTLNKLATDSEIIVMNAAGFSPIRLFRPFFLATCVVAALVAFIGAYLAPDGMRRIKQWDAEITADVLTNILQPGRFAQLDQNLTIRIRERLPGGVLGGVFVDDRRDPQERVTIIADHGTVQKTDRGSYLVLYDGNLQRFEVGKRDPALVAFARYAFDMSKFSQGRDVTLGIRERYLWELMWPDEEDKTYQQLSGQFFAELHDRFMAPIYPFAFAALTFAFLGAPRTTRQSRNFSIGGSVFAVFGLRMVGFACSVMAVKTPLAALVQYLMLFGGIGVGIWMIVGGVVVEPPPRLMEAINRNNERIVRLFRRPATA</sequence>
<dbReference type="InterPro" id="IPR030922">
    <property type="entry name" value="LptF"/>
</dbReference>